<dbReference type="EMBL" id="ML213592">
    <property type="protein sequence ID" value="TFK42881.1"/>
    <property type="molecule type" value="Genomic_DNA"/>
</dbReference>
<proteinExistence type="predicted"/>
<evidence type="ECO:0000313" key="2">
    <source>
        <dbReference type="EMBL" id="TFK42881.1"/>
    </source>
</evidence>
<accession>A0A5C3MNX4</accession>
<dbReference type="Proteomes" id="UP000308652">
    <property type="component" value="Unassembled WGS sequence"/>
</dbReference>
<gene>
    <name evidence="2" type="ORF">BDQ12DRAFT_297172</name>
</gene>
<feature type="region of interest" description="Disordered" evidence="1">
    <location>
        <begin position="1"/>
        <end position="56"/>
    </location>
</feature>
<dbReference type="OrthoDB" id="4085451at2759"/>
<evidence type="ECO:0000313" key="3">
    <source>
        <dbReference type="Proteomes" id="UP000308652"/>
    </source>
</evidence>
<feature type="compositionally biased region" description="Basic and acidic residues" evidence="1">
    <location>
        <begin position="42"/>
        <end position="53"/>
    </location>
</feature>
<keyword evidence="3" id="KW-1185">Reference proteome</keyword>
<reference evidence="2 3" key="1">
    <citation type="journal article" date="2019" name="Nat. Ecol. Evol.">
        <title>Megaphylogeny resolves global patterns of mushroom evolution.</title>
        <authorList>
            <person name="Varga T."/>
            <person name="Krizsan K."/>
            <person name="Foldi C."/>
            <person name="Dima B."/>
            <person name="Sanchez-Garcia M."/>
            <person name="Sanchez-Ramirez S."/>
            <person name="Szollosi G.J."/>
            <person name="Szarkandi J.G."/>
            <person name="Papp V."/>
            <person name="Albert L."/>
            <person name="Andreopoulos W."/>
            <person name="Angelini C."/>
            <person name="Antonin V."/>
            <person name="Barry K.W."/>
            <person name="Bougher N.L."/>
            <person name="Buchanan P."/>
            <person name="Buyck B."/>
            <person name="Bense V."/>
            <person name="Catcheside P."/>
            <person name="Chovatia M."/>
            <person name="Cooper J."/>
            <person name="Damon W."/>
            <person name="Desjardin D."/>
            <person name="Finy P."/>
            <person name="Geml J."/>
            <person name="Haridas S."/>
            <person name="Hughes K."/>
            <person name="Justo A."/>
            <person name="Karasinski D."/>
            <person name="Kautmanova I."/>
            <person name="Kiss B."/>
            <person name="Kocsube S."/>
            <person name="Kotiranta H."/>
            <person name="LaButti K.M."/>
            <person name="Lechner B.E."/>
            <person name="Liimatainen K."/>
            <person name="Lipzen A."/>
            <person name="Lukacs Z."/>
            <person name="Mihaltcheva S."/>
            <person name="Morgado L.N."/>
            <person name="Niskanen T."/>
            <person name="Noordeloos M.E."/>
            <person name="Ohm R.A."/>
            <person name="Ortiz-Santana B."/>
            <person name="Ovrebo C."/>
            <person name="Racz N."/>
            <person name="Riley R."/>
            <person name="Savchenko A."/>
            <person name="Shiryaev A."/>
            <person name="Soop K."/>
            <person name="Spirin V."/>
            <person name="Szebenyi C."/>
            <person name="Tomsovsky M."/>
            <person name="Tulloss R.E."/>
            <person name="Uehling J."/>
            <person name="Grigoriev I.V."/>
            <person name="Vagvolgyi C."/>
            <person name="Papp T."/>
            <person name="Martin F.M."/>
            <person name="Miettinen O."/>
            <person name="Hibbett D.S."/>
            <person name="Nagy L.G."/>
        </authorList>
    </citation>
    <scope>NUCLEOTIDE SEQUENCE [LARGE SCALE GENOMIC DNA]</scope>
    <source>
        <strain evidence="2 3">CBS 166.37</strain>
    </source>
</reference>
<name>A0A5C3MNX4_9AGAR</name>
<sequence>MGSLPSKAARKLPKRTETPSWAGARTPHPDHLPTGRSAASETRTEAIEKDAGDPHFLANLNRLGPVKVDHHMKTVRAEAETTHRLFKSRAQSEFEGASSQPTKNFIHAPSLSELLDERKGAKTREDLEILAEKYGIDVERMENLTRFVNTPSVDRGATVKTVGKDGDESIIIPAVWIEPSIKESPVRIS</sequence>
<evidence type="ECO:0000256" key="1">
    <source>
        <dbReference type="SAM" id="MobiDB-lite"/>
    </source>
</evidence>
<organism evidence="2 3">
    <name type="scientific">Crucibulum laeve</name>
    <dbReference type="NCBI Taxonomy" id="68775"/>
    <lineage>
        <taxon>Eukaryota</taxon>
        <taxon>Fungi</taxon>
        <taxon>Dikarya</taxon>
        <taxon>Basidiomycota</taxon>
        <taxon>Agaricomycotina</taxon>
        <taxon>Agaricomycetes</taxon>
        <taxon>Agaricomycetidae</taxon>
        <taxon>Agaricales</taxon>
        <taxon>Agaricineae</taxon>
        <taxon>Nidulariaceae</taxon>
        <taxon>Crucibulum</taxon>
    </lineage>
</organism>
<dbReference type="AlphaFoldDB" id="A0A5C3MNX4"/>
<protein>
    <submittedName>
        <fullName evidence="2">Uncharacterized protein</fullName>
    </submittedName>
</protein>